<dbReference type="Pfam" id="PF06628">
    <property type="entry name" value="Catalase-rel"/>
    <property type="match status" value="1"/>
</dbReference>
<protein>
    <recommendedName>
        <fullName evidence="4 15">Catalase</fullName>
        <ecNumber evidence="15">1.11.1.6</ecNumber>
    </recommendedName>
</protein>
<evidence type="ECO:0000256" key="10">
    <source>
        <dbReference type="ARBA" id="ARBA00023140"/>
    </source>
</evidence>
<name>A0A6P7Y1D7_9AMPH</name>
<evidence type="ECO:0000256" key="5">
    <source>
        <dbReference type="ARBA" id="ARBA00022559"/>
    </source>
</evidence>
<dbReference type="GO" id="GO:0004096">
    <property type="term" value="F:catalase activity"/>
    <property type="evidence" value="ECO:0007669"/>
    <property type="project" value="UniProtKB-EC"/>
</dbReference>
<evidence type="ECO:0000256" key="14">
    <source>
        <dbReference type="PIRSR" id="PIRSR038928-2"/>
    </source>
</evidence>
<comment type="subcellular location">
    <subcellularLocation>
        <location evidence="2">Peroxisome matrix</location>
    </subcellularLocation>
</comment>
<gene>
    <name evidence="20" type="primary">LOC115468788</name>
</gene>
<reference evidence="20" key="1">
    <citation type="submission" date="2025-08" db="UniProtKB">
        <authorList>
            <consortium name="RefSeq"/>
        </authorList>
    </citation>
    <scope>IDENTIFICATION</scope>
</reference>
<dbReference type="PANTHER" id="PTHR11465:SF68">
    <property type="entry name" value="CATALASE"/>
    <property type="match status" value="1"/>
</dbReference>
<keyword evidence="10" id="KW-0576">Peroxisome</keyword>
<dbReference type="InterPro" id="IPR024711">
    <property type="entry name" value="Catalase_clade1/3"/>
</dbReference>
<evidence type="ECO:0000256" key="7">
    <source>
        <dbReference type="ARBA" id="ARBA00022723"/>
    </source>
</evidence>
<dbReference type="PIRSF" id="PIRSF038928">
    <property type="entry name" value="Catalase_clade1-3"/>
    <property type="match status" value="1"/>
</dbReference>
<evidence type="ECO:0000259" key="18">
    <source>
        <dbReference type="SMART" id="SM01060"/>
    </source>
</evidence>
<comment type="cofactor">
    <cofactor evidence="14">
        <name>heme</name>
        <dbReference type="ChEBI" id="CHEBI:30413"/>
    </cofactor>
</comment>
<dbReference type="RefSeq" id="XP_030056644.1">
    <property type="nucleotide sequence ID" value="XM_030200784.1"/>
</dbReference>
<dbReference type="GO" id="GO:0042744">
    <property type="term" value="P:hydrogen peroxide catabolic process"/>
    <property type="evidence" value="ECO:0007669"/>
    <property type="project" value="UniProtKB-KW"/>
</dbReference>
<dbReference type="InParanoid" id="A0A6P7Y1D7"/>
<comment type="catalytic activity">
    <reaction evidence="12 15">
        <text>2 H2O2 = O2 + 2 H2O</text>
        <dbReference type="Rhea" id="RHEA:20309"/>
        <dbReference type="ChEBI" id="CHEBI:15377"/>
        <dbReference type="ChEBI" id="CHEBI:15379"/>
        <dbReference type="ChEBI" id="CHEBI:16240"/>
        <dbReference type="EC" id="1.11.1.6"/>
    </reaction>
</comment>
<dbReference type="PROSITE" id="PS00437">
    <property type="entry name" value="CATALASE_1"/>
    <property type="match status" value="1"/>
</dbReference>
<feature type="active site" evidence="13">
    <location>
        <position position="147"/>
    </location>
</feature>
<dbReference type="AlphaFoldDB" id="A0A6P7Y1D7"/>
<evidence type="ECO:0000256" key="3">
    <source>
        <dbReference type="ARBA" id="ARBA00005329"/>
    </source>
</evidence>
<dbReference type="Pfam" id="PF00199">
    <property type="entry name" value="Catalase"/>
    <property type="match status" value="1"/>
</dbReference>
<evidence type="ECO:0000256" key="2">
    <source>
        <dbReference type="ARBA" id="ARBA00004253"/>
    </source>
</evidence>
<dbReference type="GO" id="GO:0020037">
    <property type="term" value="F:heme binding"/>
    <property type="evidence" value="ECO:0007669"/>
    <property type="project" value="InterPro"/>
</dbReference>
<dbReference type="FunFam" id="2.40.180.10:FF:000001">
    <property type="entry name" value="Catalase"/>
    <property type="match status" value="1"/>
</dbReference>
<sequence>MASIKGRPSEEKHMEPCKPCETPDVLTTASGIPTGDKLNIKTVGKCGPLLVEDVVFTEEMAHFNRERIPERVVHAKGAGAFGYFQVTHDITKYSKAKVFEHIGKKTPIAIRFSTASGEAGSADTVRDPRGFAVKFYTDEGIWDLAGNNAPVFFIRDPILFPSLSHAQKRNPQTHRKDPNALWDFFSLCPQTLFEVTHVFSDHGTPDGFRHIDGFGVHAFKLVNDKDEAIYCKFHYKTNQGVKNLSAEEAEKLAASDPDYGLRDLFDAIKKGNFPSWSLSIQLMTFKEAQNEKCNPFDSTKIWSEKDYPLIPVGQLVLNRNPVNYFAEVEQLAFEPGNMPPGIEASPDKMLQGRLFSYPDAQRYRLGPNYQQLPINWPQRTCVANYQRDGPMCLFHNQGNAPNYYPNSYCGPVSDPKALEHRYKLSGDVARYNSADDDNFSQVCEHFLHEMKEEERQRLCQNIANSLQHAEPFIQERAVKNFMAVHQDYGDRVRSLLPQLSGKMRMLHL</sequence>
<dbReference type="GO" id="GO:0005782">
    <property type="term" value="C:peroxisomal matrix"/>
    <property type="evidence" value="ECO:0007669"/>
    <property type="project" value="UniProtKB-SubCell"/>
</dbReference>
<evidence type="ECO:0000256" key="17">
    <source>
        <dbReference type="SAM" id="MobiDB-lite"/>
    </source>
</evidence>
<dbReference type="InterPro" id="IPR020835">
    <property type="entry name" value="Catalase_sf"/>
</dbReference>
<evidence type="ECO:0000256" key="8">
    <source>
        <dbReference type="ARBA" id="ARBA00023002"/>
    </source>
</evidence>
<dbReference type="PRINTS" id="PR00067">
    <property type="entry name" value="CATALASE"/>
</dbReference>
<dbReference type="PROSITE" id="PS00438">
    <property type="entry name" value="CATALASE_2"/>
    <property type="match status" value="1"/>
</dbReference>
<evidence type="ECO:0000313" key="20">
    <source>
        <dbReference type="RefSeq" id="XP_030056644.1"/>
    </source>
</evidence>
<accession>A0A6P7Y1D7</accession>
<evidence type="ECO:0000256" key="4">
    <source>
        <dbReference type="ARBA" id="ARBA00014132"/>
    </source>
</evidence>
<keyword evidence="5 15" id="KW-0575">Peroxidase</keyword>
<dbReference type="SMART" id="SM01060">
    <property type="entry name" value="Catalase"/>
    <property type="match status" value="1"/>
</dbReference>
<dbReference type="Proteomes" id="UP000515156">
    <property type="component" value="Chromosome 4"/>
</dbReference>
<dbReference type="GeneID" id="115468788"/>
<dbReference type="OrthoDB" id="6880011at2759"/>
<dbReference type="GO" id="GO:0042542">
    <property type="term" value="P:response to hydrogen peroxide"/>
    <property type="evidence" value="ECO:0007669"/>
    <property type="project" value="TreeGrafter"/>
</dbReference>
<dbReference type="SUPFAM" id="SSF56634">
    <property type="entry name" value="Heme-dependent catalase-like"/>
    <property type="match status" value="1"/>
</dbReference>
<evidence type="ECO:0000256" key="9">
    <source>
        <dbReference type="ARBA" id="ARBA00023004"/>
    </source>
</evidence>
<evidence type="ECO:0000256" key="15">
    <source>
        <dbReference type="RuleBase" id="RU000498"/>
    </source>
</evidence>
<dbReference type="EC" id="1.11.1.6" evidence="15"/>
<organism evidence="19 20">
    <name type="scientific">Microcaecilia unicolor</name>
    <dbReference type="NCBI Taxonomy" id="1415580"/>
    <lineage>
        <taxon>Eukaryota</taxon>
        <taxon>Metazoa</taxon>
        <taxon>Chordata</taxon>
        <taxon>Craniata</taxon>
        <taxon>Vertebrata</taxon>
        <taxon>Euteleostomi</taxon>
        <taxon>Amphibia</taxon>
        <taxon>Gymnophiona</taxon>
        <taxon>Siphonopidae</taxon>
        <taxon>Microcaecilia</taxon>
    </lineage>
</organism>
<evidence type="ECO:0000256" key="11">
    <source>
        <dbReference type="ARBA" id="ARBA00023324"/>
    </source>
</evidence>
<dbReference type="InterPro" id="IPR002226">
    <property type="entry name" value="Catalase_haem_BS"/>
</dbReference>
<dbReference type="GO" id="GO:0005739">
    <property type="term" value="C:mitochondrion"/>
    <property type="evidence" value="ECO:0007669"/>
    <property type="project" value="TreeGrafter"/>
</dbReference>
<proteinExistence type="inferred from homology"/>
<dbReference type="InterPro" id="IPR010582">
    <property type="entry name" value="Catalase_immune_responsive"/>
</dbReference>
<dbReference type="InterPro" id="IPR024708">
    <property type="entry name" value="Catalase_AS"/>
</dbReference>
<dbReference type="InterPro" id="IPR040333">
    <property type="entry name" value="Catalase_3"/>
</dbReference>
<dbReference type="InterPro" id="IPR011614">
    <property type="entry name" value="Catalase_core"/>
</dbReference>
<dbReference type="GO" id="GO:0046872">
    <property type="term" value="F:metal ion binding"/>
    <property type="evidence" value="ECO:0007669"/>
    <property type="project" value="UniProtKB-KW"/>
</dbReference>
<evidence type="ECO:0000313" key="19">
    <source>
        <dbReference type="Proteomes" id="UP000515156"/>
    </source>
</evidence>
<dbReference type="InterPro" id="IPR018028">
    <property type="entry name" value="Catalase"/>
</dbReference>
<comment type="function">
    <text evidence="16">Catalyzes the degradation of hydrogen peroxide (H(2)O(2)) generated by peroxisomal oxidases to water and oxygen, thereby protecting cells from the toxic effects of hydrogen peroxide.</text>
</comment>
<comment type="cofactor">
    <cofactor evidence="1">
        <name>NADP(+)</name>
        <dbReference type="ChEBI" id="CHEBI:58349"/>
    </cofactor>
</comment>
<dbReference type="PROSITE" id="PS51402">
    <property type="entry name" value="CATALASE_3"/>
    <property type="match status" value="1"/>
</dbReference>
<feature type="domain" description="Catalase core" evidence="18">
    <location>
        <begin position="27"/>
        <end position="412"/>
    </location>
</feature>
<feature type="region of interest" description="Disordered" evidence="17">
    <location>
        <begin position="1"/>
        <end position="21"/>
    </location>
</feature>
<keyword evidence="7 14" id="KW-0479">Metal-binding</keyword>
<evidence type="ECO:0000256" key="6">
    <source>
        <dbReference type="ARBA" id="ARBA00022617"/>
    </source>
</evidence>
<feature type="active site" evidence="13">
    <location>
        <position position="74"/>
    </location>
</feature>
<keyword evidence="8 15" id="KW-0560">Oxidoreductase</keyword>
<evidence type="ECO:0000256" key="12">
    <source>
        <dbReference type="ARBA" id="ARBA00049254"/>
    </source>
</evidence>
<dbReference type="PANTHER" id="PTHR11465">
    <property type="entry name" value="CATALASE"/>
    <property type="match status" value="1"/>
</dbReference>
<keyword evidence="9 14" id="KW-0408">Iron</keyword>
<feature type="compositionally biased region" description="Basic and acidic residues" evidence="17">
    <location>
        <begin position="7"/>
        <end position="18"/>
    </location>
</feature>
<keyword evidence="19" id="KW-1185">Reference proteome</keyword>
<feature type="binding site" description="axial binding residue" evidence="14">
    <location>
        <position position="357"/>
    </location>
    <ligand>
        <name>heme</name>
        <dbReference type="ChEBI" id="CHEBI:30413"/>
    </ligand>
    <ligandPart>
        <name>Fe</name>
        <dbReference type="ChEBI" id="CHEBI:18248"/>
    </ligandPart>
</feature>
<keyword evidence="11 15" id="KW-0376">Hydrogen peroxide</keyword>
<dbReference type="Gene3D" id="2.40.180.10">
    <property type="entry name" value="Catalase core domain"/>
    <property type="match status" value="1"/>
</dbReference>
<comment type="similarity">
    <text evidence="3 15">Belongs to the catalase family.</text>
</comment>
<dbReference type="CDD" id="cd08156">
    <property type="entry name" value="catalase_clade_3"/>
    <property type="match status" value="1"/>
</dbReference>
<evidence type="ECO:0000256" key="16">
    <source>
        <dbReference type="RuleBase" id="RU004142"/>
    </source>
</evidence>
<evidence type="ECO:0000256" key="1">
    <source>
        <dbReference type="ARBA" id="ARBA00001937"/>
    </source>
</evidence>
<dbReference type="KEGG" id="muo:115468788"/>
<keyword evidence="6 14" id="KW-0349">Heme</keyword>
<evidence type="ECO:0000256" key="13">
    <source>
        <dbReference type="PIRSR" id="PIRSR038928-1"/>
    </source>
</evidence>